<dbReference type="InterPro" id="IPR001128">
    <property type="entry name" value="Cyt_P450"/>
</dbReference>
<dbReference type="InterPro" id="IPR002403">
    <property type="entry name" value="Cyt_P450_E_grp-IV"/>
</dbReference>
<keyword evidence="6 8" id="KW-0503">Monooxygenase</keyword>
<comment type="caution">
    <text evidence="9">The sequence shown here is derived from an EMBL/GenBank/DDBJ whole genome shotgun (WGS) entry which is preliminary data.</text>
</comment>
<dbReference type="InterPro" id="IPR036396">
    <property type="entry name" value="Cyt_P450_sf"/>
</dbReference>
<evidence type="ECO:0000256" key="4">
    <source>
        <dbReference type="ARBA" id="ARBA00022723"/>
    </source>
</evidence>
<evidence type="ECO:0000256" key="7">
    <source>
        <dbReference type="PIRSR" id="PIRSR602403-1"/>
    </source>
</evidence>
<dbReference type="PRINTS" id="PR00465">
    <property type="entry name" value="EP450IV"/>
</dbReference>
<keyword evidence="3 7" id="KW-0349">Heme</keyword>
<keyword evidence="10" id="KW-1185">Reference proteome</keyword>
<dbReference type="AlphaFoldDB" id="A0AAN9UNC2"/>
<evidence type="ECO:0000313" key="10">
    <source>
        <dbReference type="Proteomes" id="UP001320420"/>
    </source>
</evidence>
<name>A0AAN9UNC2_9PEZI</name>
<accession>A0AAN9UNC2</accession>
<dbReference type="Proteomes" id="UP001320420">
    <property type="component" value="Unassembled WGS sequence"/>
</dbReference>
<evidence type="ECO:0000256" key="2">
    <source>
        <dbReference type="ARBA" id="ARBA00010617"/>
    </source>
</evidence>
<dbReference type="Pfam" id="PF00067">
    <property type="entry name" value="p450"/>
    <property type="match status" value="1"/>
</dbReference>
<evidence type="ECO:0000256" key="5">
    <source>
        <dbReference type="ARBA" id="ARBA00023004"/>
    </source>
</evidence>
<dbReference type="PANTHER" id="PTHR24305">
    <property type="entry name" value="CYTOCHROME P450"/>
    <property type="match status" value="1"/>
</dbReference>
<dbReference type="GO" id="GO:0020037">
    <property type="term" value="F:heme binding"/>
    <property type="evidence" value="ECO:0007669"/>
    <property type="project" value="InterPro"/>
</dbReference>
<organism evidence="9 10">
    <name type="scientific">Diatrype stigma</name>
    <dbReference type="NCBI Taxonomy" id="117547"/>
    <lineage>
        <taxon>Eukaryota</taxon>
        <taxon>Fungi</taxon>
        <taxon>Dikarya</taxon>
        <taxon>Ascomycota</taxon>
        <taxon>Pezizomycotina</taxon>
        <taxon>Sordariomycetes</taxon>
        <taxon>Xylariomycetidae</taxon>
        <taxon>Xylariales</taxon>
        <taxon>Diatrypaceae</taxon>
        <taxon>Diatrype</taxon>
    </lineage>
</organism>
<reference evidence="9 10" key="1">
    <citation type="submission" date="2024-02" db="EMBL/GenBank/DDBJ databases">
        <title>De novo assembly and annotation of 12 fungi associated with fruit tree decline syndrome in Ontario, Canada.</title>
        <authorList>
            <person name="Sulman M."/>
            <person name="Ellouze W."/>
            <person name="Ilyukhin E."/>
        </authorList>
    </citation>
    <scope>NUCLEOTIDE SEQUENCE [LARGE SCALE GENOMIC DNA]</scope>
    <source>
        <strain evidence="9 10">M11/M66-122</strain>
    </source>
</reference>
<dbReference type="PANTHER" id="PTHR24305:SF166">
    <property type="entry name" value="CYTOCHROME P450 12A4, MITOCHONDRIAL-RELATED"/>
    <property type="match status" value="1"/>
</dbReference>
<dbReference type="InterPro" id="IPR050121">
    <property type="entry name" value="Cytochrome_P450_monoxygenase"/>
</dbReference>
<keyword evidence="4 7" id="KW-0479">Metal-binding</keyword>
<evidence type="ECO:0000256" key="6">
    <source>
        <dbReference type="ARBA" id="ARBA00023033"/>
    </source>
</evidence>
<keyword evidence="5 7" id="KW-0408">Iron</keyword>
<comment type="similarity">
    <text evidence="2 8">Belongs to the cytochrome P450 family.</text>
</comment>
<gene>
    <name evidence="9" type="ORF">SLS62_006225</name>
</gene>
<dbReference type="PROSITE" id="PS00086">
    <property type="entry name" value="CYTOCHROME_P450"/>
    <property type="match status" value="1"/>
</dbReference>
<evidence type="ECO:0000256" key="8">
    <source>
        <dbReference type="RuleBase" id="RU000461"/>
    </source>
</evidence>
<protein>
    <recommendedName>
        <fullName evidence="11">Cytochrome P450</fullName>
    </recommendedName>
</protein>
<evidence type="ECO:0008006" key="11">
    <source>
        <dbReference type="Google" id="ProtNLM"/>
    </source>
</evidence>
<feature type="binding site" description="axial binding residue" evidence="7">
    <location>
        <position position="355"/>
    </location>
    <ligand>
        <name>heme</name>
        <dbReference type="ChEBI" id="CHEBI:30413"/>
    </ligand>
    <ligandPart>
        <name>Fe</name>
        <dbReference type="ChEBI" id="CHEBI:18248"/>
    </ligandPart>
</feature>
<dbReference type="EMBL" id="JAKJXP020000045">
    <property type="protein sequence ID" value="KAK7751740.1"/>
    <property type="molecule type" value="Genomic_DNA"/>
</dbReference>
<evidence type="ECO:0000256" key="3">
    <source>
        <dbReference type="ARBA" id="ARBA00022617"/>
    </source>
</evidence>
<dbReference type="GO" id="GO:0005506">
    <property type="term" value="F:iron ion binding"/>
    <property type="evidence" value="ECO:0007669"/>
    <property type="project" value="InterPro"/>
</dbReference>
<proteinExistence type="inferred from homology"/>
<dbReference type="PRINTS" id="PR00385">
    <property type="entry name" value="P450"/>
</dbReference>
<dbReference type="GO" id="GO:0004497">
    <property type="term" value="F:monooxygenase activity"/>
    <property type="evidence" value="ECO:0007669"/>
    <property type="project" value="UniProtKB-KW"/>
</dbReference>
<comment type="cofactor">
    <cofactor evidence="1 7">
        <name>heme</name>
        <dbReference type="ChEBI" id="CHEBI:30413"/>
    </cofactor>
</comment>
<sequence>MSTTAVINPVFSVNNIRRLEPVFQRKAKEVTSLFERALDAGDGKTAAIDCTATFTKATLDVMGVALFGVDLSGLNSTEFSSGAKSNGQKQQQQQQQQDEMTFHEAYDGIFGQDNLGKILMFANAFIPVRWLPLDANRRYLRATKWLEEFLTRLVRERARDIRKAYAAGKYTRGEARDLLTFIVEESLPGGPAEDITQEEIVGDLLQLMAAGHDTSANILSWAVYIMATKQDIQDKLREEMFRELGQGTTATDLSYAQIEALPYLDNFLRETLRVYASATTTHRQAEKDEKICGTFIPRGTTFDIVPHVTLMNPLIWGGDVDAFDPDRWREGGNALPEAARSPYAFSTFSNGPRVCMGRSFAFQEMKIILVEMLLEGYRFLRVDGPFTVENPSLTLRPRGLRVVLQKSC</sequence>
<evidence type="ECO:0000313" key="9">
    <source>
        <dbReference type="EMBL" id="KAK7751740.1"/>
    </source>
</evidence>
<dbReference type="SUPFAM" id="SSF48264">
    <property type="entry name" value="Cytochrome P450"/>
    <property type="match status" value="1"/>
</dbReference>
<evidence type="ECO:0000256" key="1">
    <source>
        <dbReference type="ARBA" id="ARBA00001971"/>
    </source>
</evidence>
<dbReference type="InterPro" id="IPR017972">
    <property type="entry name" value="Cyt_P450_CS"/>
</dbReference>
<keyword evidence="8" id="KW-0560">Oxidoreductase</keyword>
<dbReference type="GO" id="GO:0016705">
    <property type="term" value="F:oxidoreductase activity, acting on paired donors, with incorporation or reduction of molecular oxygen"/>
    <property type="evidence" value="ECO:0007669"/>
    <property type="project" value="InterPro"/>
</dbReference>
<dbReference type="Gene3D" id="1.10.630.10">
    <property type="entry name" value="Cytochrome P450"/>
    <property type="match status" value="1"/>
</dbReference>